<accession>A0ACC0NRE5</accession>
<comment type="caution">
    <text evidence="1">The sequence shown here is derived from an EMBL/GenBank/DDBJ whole genome shotgun (WGS) entry which is preliminary data.</text>
</comment>
<name>A0ACC0NRE5_RHOML</name>
<dbReference type="EMBL" id="CM046392">
    <property type="protein sequence ID" value="KAI8555775.1"/>
    <property type="molecule type" value="Genomic_DNA"/>
</dbReference>
<proteinExistence type="predicted"/>
<evidence type="ECO:0000313" key="1">
    <source>
        <dbReference type="EMBL" id="KAI8555775.1"/>
    </source>
</evidence>
<gene>
    <name evidence="1" type="ORF">RHMOL_Rhmol05G0200600</name>
</gene>
<reference evidence="1" key="1">
    <citation type="submission" date="2022-02" db="EMBL/GenBank/DDBJ databases">
        <title>Plant Genome Project.</title>
        <authorList>
            <person name="Zhang R.-G."/>
        </authorList>
    </citation>
    <scope>NUCLEOTIDE SEQUENCE</scope>
    <source>
        <strain evidence="1">AT1</strain>
    </source>
</reference>
<protein>
    <submittedName>
        <fullName evidence="1">Uncharacterized protein</fullName>
    </submittedName>
</protein>
<evidence type="ECO:0000313" key="2">
    <source>
        <dbReference type="Proteomes" id="UP001062846"/>
    </source>
</evidence>
<sequence>MSRGRIRLKVVGIWWSSAIRGQRRNLLPPTEVTTISATHYISILKLAHRLKDENCICRRGHRIIGIATEISLMFLMPKVVMK</sequence>
<dbReference type="Proteomes" id="UP001062846">
    <property type="component" value="Chromosome 5"/>
</dbReference>
<organism evidence="1 2">
    <name type="scientific">Rhododendron molle</name>
    <name type="common">Chinese azalea</name>
    <name type="synonym">Azalea mollis</name>
    <dbReference type="NCBI Taxonomy" id="49168"/>
    <lineage>
        <taxon>Eukaryota</taxon>
        <taxon>Viridiplantae</taxon>
        <taxon>Streptophyta</taxon>
        <taxon>Embryophyta</taxon>
        <taxon>Tracheophyta</taxon>
        <taxon>Spermatophyta</taxon>
        <taxon>Magnoliopsida</taxon>
        <taxon>eudicotyledons</taxon>
        <taxon>Gunneridae</taxon>
        <taxon>Pentapetalae</taxon>
        <taxon>asterids</taxon>
        <taxon>Ericales</taxon>
        <taxon>Ericaceae</taxon>
        <taxon>Ericoideae</taxon>
        <taxon>Rhodoreae</taxon>
        <taxon>Rhododendron</taxon>
    </lineage>
</organism>
<keyword evidence="2" id="KW-1185">Reference proteome</keyword>